<keyword evidence="3" id="KW-1185">Reference proteome</keyword>
<feature type="region of interest" description="Disordered" evidence="1">
    <location>
        <begin position="1"/>
        <end position="20"/>
    </location>
</feature>
<sequence>MVPKRTGRLPSVEKGRAMGSGSRALGVAAVLAFGLVSACDTGGAGGADDGPGEEGAGPSGLVLLHRGYAGGDPREEQRLVFHDPDTGEERTAVDLPDGAVDPMAPRLPVHRQFSADWSYFAYSTPDTPAVRVAALTEDGSAYETTAELDPPQGEEWSAPRIHGDRLWFAAQATQQSSGPDLPGGNQAGRTATAMSVELEDADGQPQEEGELPLNDAGRPDGWGVGPDEQLSTSRDEQTVNGTSGTLRYRQRGDTVLGATLSSGQDELRRLRVAPVWGENTVILAPRAESGGQSSGSGGGARAVTVDGSADSFEETTVFTPEEGRVRQYAPSPERDLLLVQDDAAWYAVDVDDPGGGSGEKRFDAPRDASMEGYPLVAGWA</sequence>
<evidence type="ECO:0008006" key="4">
    <source>
        <dbReference type="Google" id="ProtNLM"/>
    </source>
</evidence>
<name>A0A543NG51_9ACTN</name>
<protein>
    <recommendedName>
        <fullName evidence="4">WD40 repeat protein</fullName>
    </recommendedName>
</protein>
<comment type="caution">
    <text evidence="2">The sequence shown here is derived from an EMBL/GenBank/DDBJ whole genome shotgun (WGS) entry which is preliminary data.</text>
</comment>
<evidence type="ECO:0000313" key="2">
    <source>
        <dbReference type="EMBL" id="TQN30773.1"/>
    </source>
</evidence>
<feature type="region of interest" description="Disordered" evidence="1">
    <location>
        <begin position="199"/>
        <end position="241"/>
    </location>
</feature>
<dbReference type="EMBL" id="VFQC01000001">
    <property type="protein sequence ID" value="TQN30773.1"/>
    <property type="molecule type" value="Genomic_DNA"/>
</dbReference>
<reference evidence="2 3" key="1">
    <citation type="submission" date="2019-06" db="EMBL/GenBank/DDBJ databases">
        <title>Sequencing the genomes of 1000 actinobacteria strains.</title>
        <authorList>
            <person name="Klenk H.-P."/>
        </authorList>
    </citation>
    <scope>NUCLEOTIDE SEQUENCE [LARGE SCALE GENOMIC DNA]</scope>
    <source>
        <strain evidence="2 3">DSM 45015</strain>
    </source>
</reference>
<organism evidence="2 3">
    <name type="scientific">Haloactinospora alba</name>
    <dbReference type="NCBI Taxonomy" id="405555"/>
    <lineage>
        <taxon>Bacteria</taxon>
        <taxon>Bacillati</taxon>
        <taxon>Actinomycetota</taxon>
        <taxon>Actinomycetes</taxon>
        <taxon>Streptosporangiales</taxon>
        <taxon>Nocardiopsidaceae</taxon>
        <taxon>Haloactinospora</taxon>
    </lineage>
</organism>
<feature type="region of interest" description="Disordered" evidence="1">
    <location>
        <begin position="287"/>
        <end position="312"/>
    </location>
</feature>
<feature type="compositionally biased region" description="Acidic residues" evidence="1">
    <location>
        <begin position="199"/>
        <end position="210"/>
    </location>
</feature>
<accession>A0A543NG51</accession>
<evidence type="ECO:0000256" key="1">
    <source>
        <dbReference type="SAM" id="MobiDB-lite"/>
    </source>
</evidence>
<proteinExistence type="predicted"/>
<dbReference type="AlphaFoldDB" id="A0A543NG51"/>
<evidence type="ECO:0000313" key="3">
    <source>
        <dbReference type="Proteomes" id="UP000317422"/>
    </source>
</evidence>
<gene>
    <name evidence="2" type="ORF">FHX37_0657</name>
</gene>
<dbReference type="Proteomes" id="UP000317422">
    <property type="component" value="Unassembled WGS sequence"/>
</dbReference>